<evidence type="ECO:0000313" key="3">
    <source>
        <dbReference type="EMBL" id="CAK9018840.1"/>
    </source>
</evidence>
<evidence type="ECO:0000256" key="1">
    <source>
        <dbReference type="SAM" id="Coils"/>
    </source>
</evidence>
<keyword evidence="4" id="KW-1185">Reference proteome</keyword>
<comment type="caution">
    <text evidence="3">The sequence shown here is derived from an EMBL/GenBank/DDBJ whole genome shotgun (WGS) entry which is preliminary data.</text>
</comment>
<sequence length="440" mass="48010">MGSAHEPCRSPAGSGSDMRPPAGRSRSASRAASPGRAAELIASSPERQKLEIQVQLHRSAQQCHEALAISRHLAEAQPQSWEASWLGMVRKELTELDERLSRQLVRLQSQTDRVMEVFVTSLEGKVAQVMSKQPLTDWRLAELDANIKGLQEQLEMQARRGDAADARLQRWRTAFQSELRKLHAEVPVLEEKPNPLEGTDALKNAMLASLRDDPPQGAATHSNTQTRGGGVEELAGALEERRFVDLEVKSQIDSKIGSKIGEVMDAVRSSISSHGQKLSAEVEDIRSQVVKLEGQSSKAAKLQDAHFSEAEAQVEKMLESATESFASMLVATNQQLDAALAKQEVLEEELRRVADASAIPSLIQGDALRMLERLRKEQRLEAAALWEAIGELAEHIGADGASFIKVAQNEAGRSSQLQASHGEQGAFGMHQAQGRPATAK</sequence>
<name>A0ABP0JWJ3_9DINO</name>
<proteinExistence type="predicted"/>
<reference evidence="3 4" key="1">
    <citation type="submission" date="2024-02" db="EMBL/GenBank/DDBJ databases">
        <authorList>
            <person name="Chen Y."/>
            <person name="Shah S."/>
            <person name="Dougan E. K."/>
            <person name="Thang M."/>
            <person name="Chan C."/>
        </authorList>
    </citation>
    <scope>NUCLEOTIDE SEQUENCE [LARGE SCALE GENOMIC DNA]</scope>
</reference>
<dbReference type="EMBL" id="CAXAMM010008892">
    <property type="protein sequence ID" value="CAK9018840.1"/>
    <property type="molecule type" value="Genomic_DNA"/>
</dbReference>
<dbReference type="Proteomes" id="UP001642464">
    <property type="component" value="Unassembled WGS sequence"/>
</dbReference>
<organism evidence="3 4">
    <name type="scientific">Durusdinium trenchii</name>
    <dbReference type="NCBI Taxonomy" id="1381693"/>
    <lineage>
        <taxon>Eukaryota</taxon>
        <taxon>Sar</taxon>
        <taxon>Alveolata</taxon>
        <taxon>Dinophyceae</taxon>
        <taxon>Suessiales</taxon>
        <taxon>Symbiodiniaceae</taxon>
        <taxon>Durusdinium</taxon>
    </lineage>
</organism>
<feature type="region of interest" description="Disordered" evidence="2">
    <location>
        <begin position="1"/>
        <end position="44"/>
    </location>
</feature>
<gene>
    <name evidence="3" type="ORF">SCF082_LOCUS14258</name>
</gene>
<protein>
    <submittedName>
        <fullName evidence="3">Integrase catalytic domain-containing protein</fullName>
    </submittedName>
</protein>
<feature type="region of interest" description="Disordered" evidence="2">
    <location>
        <begin position="414"/>
        <end position="440"/>
    </location>
</feature>
<evidence type="ECO:0000256" key="2">
    <source>
        <dbReference type="SAM" id="MobiDB-lite"/>
    </source>
</evidence>
<keyword evidence="1" id="KW-0175">Coiled coil</keyword>
<accession>A0ABP0JWJ3</accession>
<evidence type="ECO:0000313" key="4">
    <source>
        <dbReference type="Proteomes" id="UP001642464"/>
    </source>
</evidence>
<feature type="compositionally biased region" description="Low complexity" evidence="2">
    <location>
        <begin position="19"/>
        <end position="38"/>
    </location>
</feature>
<feature type="coiled-coil region" evidence="1">
    <location>
        <begin position="329"/>
        <end position="356"/>
    </location>
</feature>